<evidence type="ECO:0000256" key="1">
    <source>
        <dbReference type="ARBA" id="ARBA00004141"/>
    </source>
</evidence>
<dbReference type="Pfam" id="PF00002">
    <property type="entry name" value="7tm_2"/>
    <property type="match status" value="1"/>
</dbReference>
<dbReference type="Proteomes" id="UP000288716">
    <property type="component" value="Unassembled WGS sequence"/>
</dbReference>
<dbReference type="GO" id="GO:0007166">
    <property type="term" value="P:cell surface receptor signaling pathway"/>
    <property type="evidence" value="ECO:0007669"/>
    <property type="project" value="InterPro"/>
</dbReference>
<dbReference type="VEuPathDB" id="VectorBase:LDEU012785"/>
<feature type="non-terminal residue" evidence="7">
    <location>
        <position position="194"/>
    </location>
</feature>
<dbReference type="GO" id="GO:0016020">
    <property type="term" value="C:membrane"/>
    <property type="evidence" value="ECO:0007669"/>
    <property type="project" value="UniProtKB-SubCell"/>
</dbReference>
<feature type="domain" description="G-protein coupled receptors family 2 profile 2" evidence="6">
    <location>
        <begin position="115"/>
        <end position="194"/>
    </location>
</feature>
<keyword evidence="2 5" id="KW-0812">Transmembrane</keyword>
<dbReference type="InterPro" id="IPR053231">
    <property type="entry name" value="GPCR_LN-TM7"/>
</dbReference>
<feature type="transmembrane region" description="Helical" evidence="5">
    <location>
        <begin position="150"/>
        <end position="167"/>
    </location>
</feature>
<organism evidence="7 8">
    <name type="scientific">Leptotrombidium deliense</name>
    <dbReference type="NCBI Taxonomy" id="299467"/>
    <lineage>
        <taxon>Eukaryota</taxon>
        <taxon>Metazoa</taxon>
        <taxon>Ecdysozoa</taxon>
        <taxon>Arthropoda</taxon>
        <taxon>Chelicerata</taxon>
        <taxon>Arachnida</taxon>
        <taxon>Acari</taxon>
        <taxon>Acariformes</taxon>
        <taxon>Trombidiformes</taxon>
        <taxon>Prostigmata</taxon>
        <taxon>Anystina</taxon>
        <taxon>Parasitengona</taxon>
        <taxon>Trombiculoidea</taxon>
        <taxon>Trombiculidae</taxon>
        <taxon>Leptotrombidium</taxon>
    </lineage>
</organism>
<dbReference type="PROSITE" id="PS50261">
    <property type="entry name" value="G_PROTEIN_RECEP_F2_4"/>
    <property type="match status" value="1"/>
</dbReference>
<keyword evidence="4 5" id="KW-0472">Membrane</keyword>
<keyword evidence="3 5" id="KW-1133">Transmembrane helix</keyword>
<protein>
    <recommendedName>
        <fullName evidence="6">G-protein coupled receptors family 2 profile 2 domain-containing protein</fullName>
    </recommendedName>
</protein>
<evidence type="ECO:0000313" key="7">
    <source>
        <dbReference type="EMBL" id="RWS19255.1"/>
    </source>
</evidence>
<reference evidence="7 8" key="1">
    <citation type="journal article" date="2018" name="Gigascience">
        <title>Genomes of trombidid mites reveal novel predicted allergens and laterally-transferred genes associated with secondary metabolism.</title>
        <authorList>
            <person name="Dong X."/>
            <person name="Chaisiri K."/>
            <person name="Xia D."/>
            <person name="Armstrong S.D."/>
            <person name="Fang Y."/>
            <person name="Donnelly M.J."/>
            <person name="Kadowaki T."/>
            <person name="McGarry J.W."/>
            <person name="Darby A.C."/>
            <person name="Makepeace B.L."/>
        </authorList>
    </citation>
    <scope>NUCLEOTIDE SEQUENCE [LARGE SCALE GENOMIC DNA]</scope>
    <source>
        <strain evidence="7">UoL-UT</strain>
    </source>
</reference>
<feature type="transmembrane region" description="Helical" evidence="5">
    <location>
        <begin position="117"/>
        <end position="138"/>
    </location>
</feature>
<evidence type="ECO:0000256" key="3">
    <source>
        <dbReference type="ARBA" id="ARBA00022989"/>
    </source>
</evidence>
<dbReference type="STRING" id="299467.A0A443RVP8"/>
<dbReference type="Gene3D" id="1.20.1070.10">
    <property type="entry name" value="Rhodopsin 7-helix transmembrane proteins"/>
    <property type="match status" value="1"/>
</dbReference>
<sequence>VYHDLSLDHSIVFKNYYCALCNDINDTYCHSTEKAQPNQFSLRNLLNIRFDAFNGQPTFQIQSLEPKGKRNCKRIYVASTSRENTDNKTENNIDNSVEICSDKFYAVPRLTDKIQAVLSYFCLISSIFCLIIHLTVYSVISKWRTLNGKIVMSLSLSLLIAHMSFLSHDSQKSRAFCVMNAILIHYFFLCSFFW</sequence>
<feature type="transmembrane region" description="Helical" evidence="5">
    <location>
        <begin position="173"/>
        <end position="193"/>
    </location>
</feature>
<evidence type="ECO:0000256" key="5">
    <source>
        <dbReference type="SAM" id="Phobius"/>
    </source>
</evidence>
<keyword evidence="8" id="KW-1185">Reference proteome</keyword>
<evidence type="ECO:0000256" key="2">
    <source>
        <dbReference type="ARBA" id="ARBA00022692"/>
    </source>
</evidence>
<evidence type="ECO:0000313" key="8">
    <source>
        <dbReference type="Proteomes" id="UP000288716"/>
    </source>
</evidence>
<name>A0A443RVP8_9ACAR</name>
<comment type="subcellular location">
    <subcellularLocation>
        <location evidence="1">Membrane</location>
        <topology evidence="1">Multi-pass membrane protein</topology>
    </subcellularLocation>
</comment>
<gene>
    <name evidence="7" type="ORF">B4U80_03341</name>
</gene>
<comment type="caution">
    <text evidence="7">The sequence shown here is derived from an EMBL/GenBank/DDBJ whole genome shotgun (WGS) entry which is preliminary data.</text>
</comment>
<evidence type="ECO:0000256" key="4">
    <source>
        <dbReference type="ARBA" id="ARBA00023136"/>
    </source>
</evidence>
<feature type="non-terminal residue" evidence="7">
    <location>
        <position position="1"/>
    </location>
</feature>
<evidence type="ECO:0000259" key="6">
    <source>
        <dbReference type="PROSITE" id="PS50261"/>
    </source>
</evidence>
<dbReference type="EMBL" id="NCKV01028287">
    <property type="protein sequence ID" value="RWS19255.1"/>
    <property type="molecule type" value="Genomic_DNA"/>
</dbReference>
<dbReference type="PANTHER" id="PTHR45902:SF1">
    <property type="entry name" value="LATROPHILIN RECEPTOR-LIKE PROTEIN A"/>
    <property type="match status" value="1"/>
</dbReference>
<dbReference type="InterPro" id="IPR017981">
    <property type="entry name" value="GPCR_2-like_7TM"/>
</dbReference>
<dbReference type="GO" id="GO:0004930">
    <property type="term" value="F:G protein-coupled receptor activity"/>
    <property type="evidence" value="ECO:0007669"/>
    <property type="project" value="InterPro"/>
</dbReference>
<dbReference type="AlphaFoldDB" id="A0A443RVP8"/>
<accession>A0A443RVP8</accession>
<proteinExistence type="predicted"/>
<dbReference type="InterPro" id="IPR000832">
    <property type="entry name" value="GPCR_2_secretin-like"/>
</dbReference>
<dbReference type="PANTHER" id="PTHR45902">
    <property type="entry name" value="LATROPHILIN RECEPTOR-LIKE PROTEIN A"/>
    <property type="match status" value="1"/>
</dbReference>
<dbReference type="OrthoDB" id="6134459at2759"/>